<keyword evidence="2" id="KW-0472">Membrane</keyword>
<feature type="transmembrane region" description="Helical" evidence="2">
    <location>
        <begin position="20"/>
        <end position="40"/>
    </location>
</feature>
<dbReference type="EMBL" id="VICF01000092">
    <property type="protein sequence ID" value="TQC62355.1"/>
    <property type="molecule type" value="Genomic_DNA"/>
</dbReference>
<keyword evidence="2" id="KW-0812">Transmembrane</keyword>
<keyword evidence="2" id="KW-1133">Transmembrane helix</keyword>
<reference evidence="3 4" key="1">
    <citation type="submission" date="2019-06" db="EMBL/GenBank/DDBJ databases">
        <title>Pantoea dispersa Assembly.</title>
        <authorList>
            <person name="Wang J."/>
        </authorList>
    </citation>
    <scope>NUCLEOTIDE SEQUENCE [LARGE SCALE GENOMIC DNA]</scope>
    <source>
        <strain evidence="4">bio</strain>
    </source>
</reference>
<sequence>MSSGTTPTTDRGDNAPMPNSRSNAAAAAWMIAAVAFFSLMD</sequence>
<feature type="non-terminal residue" evidence="3">
    <location>
        <position position="41"/>
    </location>
</feature>
<keyword evidence="4" id="KW-1185">Reference proteome</keyword>
<proteinExistence type="predicted"/>
<gene>
    <name evidence="3" type="ORF">FK492_23980</name>
</gene>
<evidence type="ECO:0000313" key="3">
    <source>
        <dbReference type="EMBL" id="TQC62355.1"/>
    </source>
</evidence>
<organism evidence="3 4">
    <name type="scientific">Pantoea dispersa</name>
    <dbReference type="NCBI Taxonomy" id="59814"/>
    <lineage>
        <taxon>Bacteria</taxon>
        <taxon>Pseudomonadati</taxon>
        <taxon>Pseudomonadota</taxon>
        <taxon>Gammaproteobacteria</taxon>
        <taxon>Enterobacterales</taxon>
        <taxon>Erwiniaceae</taxon>
        <taxon>Pantoea</taxon>
    </lineage>
</organism>
<protein>
    <submittedName>
        <fullName evidence="3">EamA/RhaT family transporter</fullName>
    </submittedName>
</protein>
<evidence type="ECO:0000313" key="4">
    <source>
        <dbReference type="Proteomes" id="UP000319715"/>
    </source>
</evidence>
<name>A0ABY2ZRX3_9GAMM</name>
<feature type="region of interest" description="Disordered" evidence="1">
    <location>
        <begin position="1"/>
        <end position="21"/>
    </location>
</feature>
<evidence type="ECO:0000256" key="1">
    <source>
        <dbReference type="SAM" id="MobiDB-lite"/>
    </source>
</evidence>
<accession>A0ABY2ZRX3</accession>
<comment type="caution">
    <text evidence="3">The sequence shown here is derived from an EMBL/GenBank/DDBJ whole genome shotgun (WGS) entry which is preliminary data.</text>
</comment>
<dbReference type="Proteomes" id="UP000319715">
    <property type="component" value="Unassembled WGS sequence"/>
</dbReference>
<evidence type="ECO:0000256" key="2">
    <source>
        <dbReference type="SAM" id="Phobius"/>
    </source>
</evidence>